<accession>A0A2K1KEM9</accession>
<reference evidence="2 4" key="2">
    <citation type="journal article" date="2018" name="Plant J.">
        <title>The Physcomitrella patens chromosome-scale assembly reveals moss genome structure and evolution.</title>
        <authorList>
            <person name="Lang D."/>
            <person name="Ullrich K.K."/>
            <person name="Murat F."/>
            <person name="Fuchs J."/>
            <person name="Jenkins J."/>
            <person name="Haas F.B."/>
            <person name="Piednoel M."/>
            <person name="Gundlach H."/>
            <person name="Van Bel M."/>
            <person name="Meyberg R."/>
            <person name="Vives C."/>
            <person name="Morata J."/>
            <person name="Symeonidi A."/>
            <person name="Hiss M."/>
            <person name="Muchero W."/>
            <person name="Kamisugi Y."/>
            <person name="Saleh O."/>
            <person name="Blanc G."/>
            <person name="Decker E.L."/>
            <person name="van Gessel N."/>
            <person name="Grimwood J."/>
            <person name="Hayes R.D."/>
            <person name="Graham S.W."/>
            <person name="Gunter L.E."/>
            <person name="McDaniel S.F."/>
            <person name="Hoernstein S.N.W."/>
            <person name="Larsson A."/>
            <person name="Li F.W."/>
            <person name="Perroud P.F."/>
            <person name="Phillips J."/>
            <person name="Ranjan P."/>
            <person name="Rokshar D.S."/>
            <person name="Rothfels C.J."/>
            <person name="Schneider L."/>
            <person name="Shu S."/>
            <person name="Stevenson D.W."/>
            <person name="Thummler F."/>
            <person name="Tillich M."/>
            <person name="Villarreal Aguilar J.C."/>
            <person name="Widiez T."/>
            <person name="Wong G.K."/>
            <person name="Wymore A."/>
            <person name="Zhang Y."/>
            <person name="Zimmer A.D."/>
            <person name="Quatrano R.S."/>
            <person name="Mayer K.F.X."/>
            <person name="Goodstein D."/>
            <person name="Casacuberta J.M."/>
            <person name="Vandepoele K."/>
            <person name="Reski R."/>
            <person name="Cuming A.C."/>
            <person name="Tuskan G.A."/>
            <person name="Maumus F."/>
            <person name="Salse J."/>
            <person name="Schmutz J."/>
            <person name="Rensing S.A."/>
        </authorList>
    </citation>
    <scope>NUCLEOTIDE SEQUENCE [LARGE SCALE GENOMIC DNA]</scope>
    <source>
        <strain evidence="3 4">cv. Gransden 2004</strain>
    </source>
</reference>
<gene>
    <name evidence="2" type="ORF">PHYPA_008604</name>
</gene>
<evidence type="ECO:0000313" key="3">
    <source>
        <dbReference type="EnsemblPlants" id="PAC:32977106.CDS.1"/>
    </source>
</evidence>
<feature type="transmembrane region" description="Helical" evidence="1">
    <location>
        <begin position="28"/>
        <end position="46"/>
    </location>
</feature>
<organism evidence="2">
    <name type="scientific">Physcomitrium patens</name>
    <name type="common">Spreading-leaved earth moss</name>
    <name type="synonym">Physcomitrella patens</name>
    <dbReference type="NCBI Taxonomy" id="3218"/>
    <lineage>
        <taxon>Eukaryota</taxon>
        <taxon>Viridiplantae</taxon>
        <taxon>Streptophyta</taxon>
        <taxon>Embryophyta</taxon>
        <taxon>Bryophyta</taxon>
        <taxon>Bryophytina</taxon>
        <taxon>Bryopsida</taxon>
        <taxon>Funariidae</taxon>
        <taxon>Funariales</taxon>
        <taxon>Funariaceae</taxon>
        <taxon>Physcomitrium</taxon>
    </lineage>
</organism>
<keyword evidence="4" id="KW-1185">Reference proteome</keyword>
<dbReference type="Gramene" id="Pp3c6_6603V3.1">
    <property type="protein sequence ID" value="PAC:32977106.CDS.1"/>
    <property type="gene ID" value="Pp3c6_6603"/>
</dbReference>
<feature type="transmembrane region" description="Helical" evidence="1">
    <location>
        <begin position="53"/>
        <end position="75"/>
    </location>
</feature>
<proteinExistence type="predicted"/>
<reference evidence="2 4" key="1">
    <citation type="journal article" date="2008" name="Science">
        <title>The Physcomitrella genome reveals evolutionary insights into the conquest of land by plants.</title>
        <authorList>
            <person name="Rensing S."/>
            <person name="Lang D."/>
            <person name="Zimmer A."/>
            <person name="Terry A."/>
            <person name="Salamov A."/>
            <person name="Shapiro H."/>
            <person name="Nishiyama T."/>
            <person name="Perroud P.-F."/>
            <person name="Lindquist E."/>
            <person name="Kamisugi Y."/>
            <person name="Tanahashi T."/>
            <person name="Sakakibara K."/>
            <person name="Fujita T."/>
            <person name="Oishi K."/>
            <person name="Shin-I T."/>
            <person name="Kuroki Y."/>
            <person name="Toyoda A."/>
            <person name="Suzuki Y."/>
            <person name="Hashimoto A."/>
            <person name="Yamaguchi K."/>
            <person name="Sugano A."/>
            <person name="Kohara Y."/>
            <person name="Fujiyama A."/>
            <person name="Anterola A."/>
            <person name="Aoki S."/>
            <person name="Ashton N."/>
            <person name="Barbazuk W.B."/>
            <person name="Barker E."/>
            <person name="Bennetzen J."/>
            <person name="Bezanilla M."/>
            <person name="Blankenship R."/>
            <person name="Cho S.H."/>
            <person name="Dutcher S."/>
            <person name="Estelle M."/>
            <person name="Fawcett J.A."/>
            <person name="Gundlach H."/>
            <person name="Hanada K."/>
            <person name="Heyl A."/>
            <person name="Hicks K.A."/>
            <person name="Hugh J."/>
            <person name="Lohr M."/>
            <person name="Mayer K."/>
            <person name="Melkozernov A."/>
            <person name="Murata T."/>
            <person name="Nelson D."/>
            <person name="Pils B."/>
            <person name="Prigge M."/>
            <person name="Reiss B."/>
            <person name="Renner T."/>
            <person name="Rombauts S."/>
            <person name="Rushton P."/>
            <person name="Sanderfoot A."/>
            <person name="Schween G."/>
            <person name="Shiu S.-H."/>
            <person name="Stueber K."/>
            <person name="Theodoulou F.L."/>
            <person name="Tu H."/>
            <person name="Van de Peer Y."/>
            <person name="Verrier P.J."/>
            <person name="Waters E."/>
            <person name="Wood A."/>
            <person name="Yang L."/>
            <person name="Cove D."/>
            <person name="Cuming A."/>
            <person name="Hasebe M."/>
            <person name="Lucas S."/>
            <person name="Mishler D.B."/>
            <person name="Reski R."/>
            <person name="Grigoriev I."/>
            <person name="Quatrano R.S."/>
            <person name="Boore J.L."/>
        </authorList>
    </citation>
    <scope>NUCLEOTIDE SEQUENCE [LARGE SCALE GENOMIC DNA]</scope>
    <source>
        <strain evidence="3 4">cv. Gransden 2004</strain>
    </source>
</reference>
<evidence type="ECO:0000313" key="2">
    <source>
        <dbReference type="EMBL" id="PNR52230.1"/>
    </source>
</evidence>
<keyword evidence="1" id="KW-1133">Transmembrane helix</keyword>
<dbReference type="Proteomes" id="UP000006727">
    <property type="component" value="Chromosome 6"/>
</dbReference>
<sequence>MKDLLLLGSYSSCNGAKGFNVACKESRFMLVILFLVMVQWLLYLVVGSGFCHFVDCLFVCLFVCFFFFSLISPLIV</sequence>
<dbReference type="EMBL" id="ABEU02000006">
    <property type="protein sequence ID" value="PNR52230.1"/>
    <property type="molecule type" value="Genomic_DNA"/>
</dbReference>
<reference evidence="3" key="3">
    <citation type="submission" date="2020-12" db="UniProtKB">
        <authorList>
            <consortium name="EnsemblPlants"/>
        </authorList>
    </citation>
    <scope>IDENTIFICATION</scope>
</reference>
<evidence type="ECO:0000313" key="4">
    <source>
        <dbReference type="Proteomes" id="UP000006727"/>
    </source>
</evidence>
<name>A0A2K1KEM9_PHYPA</name>
<protein>
    <submittedName>
        <fullName evidence="2 3">Uncharacterized protein</fullName>
    </submittedName>
</protein>
<dbReference type="EnsemblPlants" id="Pp3c6_6603V3.1">
    <property type="protein sequence ID" value="PAC:32977106.CDS.1"/>
    <property type="gene ID" value="Pp3c6_6603"/>
</dbReference>
<dbReference type="AlphaFoldDB" id="A0A2K1KEM9"/>
<dbReference type="InParanoid" id="A0A2K1KEM9"/>
<keyword evidence="1" id="KW-0812">Transmembrane</keyword>
<keyword evidence="1" id="KW-0472">Membrane</keyword>
<evidence type="ECO:0000256" key="1">
    <source>
        <dbReference type="SAM" id="Phobius"/>
    </source>
</evidence>